<dbReference type="NCBIfam" id="TIGR04183">
    <property type="entry name" value="Por_Secre_tail"/>
    <property type="match status" value="1"/>
</dbReference>
<dbReference type="Gene3D" id="2.60.40.4070">
    <property type="match status" value="1"/>
</dbReference>
<feature type="non-terminal residue" evidence="2">
    <location>
        <position position="1"/>
    </location>
</feature>
<feature type="domain" description="Secretion system C-terminal sorting" evidence="1">
    <location>
        <begin position="27"/>
        <end position="102"/>
    </location>
</feature>
<sequence>RAFDLVDAIDDEGIVNVPTKMQLHQNYPNPFNPQTTIGFNLPVAGQVSLTVYNTIGQKIVTLVDQQMKAGEHSVIWNASSVSSGIYFYKIQMDNRVQVRKMVLLK</sequence>
<evidence type="ECO:0000259" key="1">
    <source>
        <dbReference type="Pfam" id="PF18962"/>
    </source>
</evidence>
<comment type="caution">
    <text evidence="2">The sequence shown here is derived from an EMBL/GenBank/DDBJ whole genome shotgun (WGS) entry which is preliminary data.</text>
</comment>
<dbReference type="AlphaFoldDB" id="X1F6Z6"/>
<gene>
    <name evidence="2" type="ORF">S03H2_11334</name>
</gene>
<protein>
    <recommendedName>
        <fullName evidence="1">Secretion system C-terminal sorting domain-containing protein</fullName>
    </recommendedName>
</protein>
<dbReference type="InterPro" id="IPR026444">
    <property type="entry name" value="Secre_tail"/>
</dbReference>
<accession>X1F6Z6</accession>
<reference evidence="2" key="1">
    <citation type="journal article" date="2014" name="Front. Microbiol.">
        <title>High frequency of phylogenetically diverse reductive dehalogenase-homologous genes in deep subseafloor sedimentary metagenomes.</title>
        <authorList>
            <person name="Kawai M."/>
            <person name="Futagami T."/>
            <person name="Toyoda A."/>
            <person name="Takaki Y."/>
            <person name="Nishi S."/>
            <person name="Hori S."/>
            <person name="Arai W."/>
            <person name="Tsubouchi T."/>
            <person name="Morono Y."/>
            <person name="Uchiyama I."/>
            <person name="Ito T."/>
            <person name="Fujiyama A."/>
            <person name="Inagaki F."/>
            <person name="Takami H."/>
        </authorList>
    </citation>
    <scope>NUCLEOTIDE SEQUENCE</scope>
    <source>
        <strain evidence="2">Expedition CK06-06</strain>
    </source>
</reference>
<dbReference type="EMBL" id="BARU01005791">
    <property type="protein sequence ID" value="GAH41396.1"/>
    <property type="molecule type" value="Genomic_DNA"/>
</dbReference>
<proteinExistence type="predicted"/>
<organism evidence="2">
    <name type="scientific">marine sediment metagenome</name>
    <dbReference type="NCBI Taxonomy" id="412755"/>
    <lineage>
        <taxon>unclassified sequences</taxon>
        <taxon>metagenomes</taxon>
        <taxon>ecological metagenomes</taxon>
    </lineage>
</organism>
<dbReference type="Pfam" id="PF18962">
    <property type="entry name" value="Por_Secre_tail"/>
    <property type="match status" value="1"/>
</dbReference>
<name>X1F6Z6_9ZZZZ</name>
<evidence type="ECO:0000313" key="2">
    <source>
        <dbReference type="EMBL" id="GAH41396.1"/>
    </source>
</evidence>